<dbReference type="NCBIfam" id="NF038310">
    <property type="entry name" value="lysogeny_AimR"/>
    <property type="match status" value="1"/>
</dbReference>
<protein>
    <submittedName>
        <fullName evidence="1">AimR family lysis-lysogeny pheromone receptor</fullName>
    </submittedName>
</protein>
<keyword evidence="2" id="KW-1185">Reference proteome</keyword>
<name>A0ABV6LS72_9BACI</name>
<accession>A0ABV6LS72</accession>
<dbReference type="RefSeq" id="WP_377350309.1">
    <property type="nucleotide sequence ID" value="NZ_JBHLTP010000013.1"/>
</dbReference>
<comment type="caution">
    <text evidence="1">The sequence shown here is derived from an EMBL/GenBank/DDBJ whole genome shotgun (WGS) entry which is preliminary data.</text>
</comment>
<evidence type="ECO:0000313" key="2">
    <source>
        <dbReference type="Proteomes" id="UP001589836"/>
    </source>
</evidence>
<sequence>MDVGAVLRDAKYTNLSLYYLVHILPNMCDDKDVTRLVKDYCMQMDNSEARHHGLEFLLVHHYMEEFQTLLQENTLSKYPYEQSWGRLYELYYRAEIQNLSSFEMLHELKEITIYSDEQRCMQIILELYSYYKMNRFDKIGSLTDELGWKLEKLEPSIIKDSYTYRLYEILQRYHWRRNELLLSRKYGYRILQNHISPRRRCKTQQCLGMSYLFDGYDQGIFHLQEALQIAEKWKLTRFYFSVKEQNIPFLSAYYKKTEGITSCEPSEQAHLAIANGNTGKAIAILNTFVELSPFQKYYLGLAAQNEVLLLESYNDFITNMSHHFYARLPLRQLHHS</sequence>
<evidence type="ECO:0000313" key="1">
    <source>
        <dbReference type="EMBL" id="MFC0525261.1"/>
    </source>
</evidence>
<dbReference type="Proteomes" id="UP001589836">
    <property type="component" value="Unassembled WGS sequence"/>
</dbReference>
<reference evidence="1 2" key="1">
    <citation type="submission" date="2024-09" db="EMBL/GenBank/DDBJ databases">
        <authorList>
            <person name="Sun Q."/>
            <person name="Mori K."/>
        </authorList>
    </citation>
    <scope>NUCLEOTIDE SEQUENCE [LARGE SCALE GENOMIC DNA]</scope>
    <source>
        <strain evidence="1 2">NCAIM B.02529</strain>
    </source>
</reference>
<keyword evidence="1" id="KW-0675">Receptor</keyword>
<dbReference type="EMBL" id="JBHLTP010000013">
    <property type="protein sequence ID" value="MFC0525261.1"/>
    <property type="molecule type" value="Genomic_DNA"/>
</dbReference>
<proteinExistence type="predicted"/>
<organism evidence="1 2">
    <name type="scientific">Pontibacillus salicampi</name>
    <dbReference type="NCBI Taxonomy" id="1449801"/>
    <lineage>
        <taxon>Bacteria</taxon>
        <taxon>Bacillati</taxon>
        <taxon>Bacillota</taxon>
        <taxon>Bacilli</taxon>
        <taxon>Bacillales</taxon>
        <taxon>Bacillaceae</taxon>
        <taxon>Pontibacillus</taxon>
    </lineage>
</organism>
<dbReference type="Pfam" id="PF22871">
    <property type="entry name" value="AimR"/>
    <property type="match status" value="1"/>
</dbReference>
<gene>
    <name evidence="1" type="ORF">ACFFGV_16895</name>
</gene>
<dbReference type="InterPro" id="IPR047705">
    <property type="entry name" value="AimR-like"/>
</dbReference>